<evidence type="ECO:0000256" key="1">
    <source>
        <dbReference type="SAM" id="Phobius"/>
    </source>
</evidence>
<evidence type="ECO:0000313" key="2">
    <source>
        <dbReference type="EMBL" id="KAE9588909.1"/>
    </source>
</evidence>
<reference evidence="3" key="1">
    <citation type="journal article" date="2020" name="Nat. Commun.">
        <title>Genome sequence of the cluster root forming white lupin.</title>
        <authorList>
            <person name="Hufnagel B."/>
            <person name="Marques A."/>
            <person name="Soriano A."/>
            <person name="Marques L."/>
            <person name="Divol F."/>
            <person name="Doumas P."/>
            <person name="Sallet E."/>
            <person name="Mancinotti D."/>
            <person name="Carrere S."/>
            <person name="Marande W."/>
            <person name="Arribat S."/>
            <person name="Keller J."/>
            <person name="Huneau C."/>
            <person name="Blein T."/>
            <person name="Aime D."/>
            <person name="Laguerre M."/>
            <person name="Taylor J."/>
            <person name="Schubert V."/>
            <person name="Nelson M."/>
            <person name="Geu-Flores F."/>
            <person name="Crespi M."/>
            <person name="Gallardo-Guerrero K."/>
            <person name="Delaux P.-M."/>
            <person name="Salse J."/>
            <person name="Berges H."/>
            <person name="Guyot R."/>
            <person name="Gouzy J."/>
            <person name="Peret B."/>
        </authorList>
    </citation>
    <scope>NUCLEOTIDE SEQUENCE [LARGE SCALE GENOMIC DNA]</scope>
    <source>
        <strain evidence="3">cv. Amiga</strain>
    </source>
</reference>
<keyword evidence="1" id="KW-0472">Membrane</keyword>
<dbReference type="AlphaFoldDB" id="A0A6A4NND1"/>
<keyword evidence="3" id="KW-1185">Reference proteome</keyword>
<name>A0A6A4NND1_LUPAL</name>
<organism evidence="2 3">
    <name type="scientific">Lupinus albus</name>
    <name type="common">White lupine</name>
    <name type="synonym">Lupinus termis</name>
    <dbReference type="NCBI Taxonomy" id="3870"/>
    <lineage>
        <taxon>Eukaryota</taxon>
        <taxon>Viridiplantae</taxon>
        <taxon>Streptophyta</taxon>
        <taxon>Embryophyta</taxon>
        <taxon>Tracheophyta</taxon>
        <taxon>Spermatophyta</taxon>
        <taxon>Magnoliopsida</taxon>
        <taxon>eudicotyledons</taxon>
        <taxon>Gunneridae</taxon>
        <taxon>Pentapetalae</taxon>
        <taxon>rosids</taxon>
        <taxon>fabids</taxon>
        <taxon>Fabales</taxon>
        <taxon>Fabaceae</taxon>
        <taxon>Papilionoideae</taxon>
        <taxon>50 kb inversion clade</taxon>
        <taxon>genistoids sensu lato</taxon>
        <taxon>core genistoids</taxon>
        <taxon>Genisteae</taxon>
        <taxon>Lupinus</taxon>
    </lineage>
</organism>
<gene>
    <name evidence="2" type="ORF">Lalb_Chr22g0360571</name>
</gene>
<accession>A0A6A4NND1</accession>
<sequence>MNSIPPKTNLHFHLRLGPLESEFQKCMVIVVLIISSIVIIFIFNIIIHVHIIRKMVQ</sequence>
<feature type="transmembrane region" description="Helical" evidence="1">
    <location>
        <begin position="27"/>
        <end position="47"/>
    </location>
</feature>
<protein>
    <submittedName>
        <fullName evidence="2">Uncharacterized protein</fullName>
    </submittedName>
</protein>
<keyword evidence="1" id="KW-0812">Transmembrane</keyword>
<keyword evidence="1" id="KW-1133">Transmembrane helix</keyword>
<comment type="caution">
    <text evidence="2">The sequence shown here is derived from an EMBL/GenBank/DDBJ whole genome shotgun (WGS) entry which is preliminary data.</text>
</comment>
<evidence type="ECO:0000313" key="3">
    <source>
        <dbReference type="Proteomes" id="UP000447434"/>
    </source>
</evidence>
<proteinExistence type="predicted"/>
<dbReference type="EMBL" id="WOCE01000022">
    <property type="protein sequence ID" value="KAE9588909.1"/>
    <property type="molecule type" value="Genomic_DNA"/>
</dbReference>
<dbReference type="Proteomes" id="UP000447434">
    <property type="component" value="Chromosome 22"/>
</dbReference>